<evidence type="ECO:0000313" key="4">
    <source>
        <dbReference type="Proteomes" id="UP000076490"/>
    </source>
</evidence>
<dbReference type="Pfam" id="PF14039">
    <property type="entry name" value="YusW"/>
    <property type="match status" value="1"/>
</dbReference>
<gene>
    <name evidence="3" type="ORF">AV656_13870</name>
</gene>
<evidence type="ECO:0000313" key="3">
    <source>
        <dbReference type="EMBL" id="KZE36865.1"/>
    </source>
</evidence>
<evidence type="ECO:0000256" key="2">
    <source>
        <dbReference type="SAM" id="SignalP"/>
    </source>
</evidence>
<protein>
    <recommendedName>
        <fullName evidence="5">YusW-like protein</fullName>
    </recommendedName>
</protein>
<name>A0A165GLK8_9BACL</name>
<dbReference type="EMBL" id="LQNT01000012">
    <property type="protein sequence ID" value="KZE36865.1"/>
    <property type="molecule type" value="Genomic_DNA"/>
</dbReference>
<dbReference type="RefSeq" id="WP_063183151.1">
    <property type="nucleotide sequence ID" value="NZ_LQNT01000012.1"/>
</dbReference>
<dbReference type="InterPro" id="IPR025623">
    <property type="entry name" value="YusW"/>
</dbReference>
<dbReference type="OrthoDB" id="2452750at2"/>
<sequence>MKAKFAFPIVITGSLALAACGSDGAEEAAPAEEVEAAETTAEENNDSADKASSKTDNEAPVKSQASDGTGQAEMRKKMEELEYAEFELKVEYDNDEEYEARLELKSDNSVMAGYKDDMNGTNKQGIHAFNDLYPLVEQLEITPSSNQEEEVRKVLSMFSLPDDFTDFSLKLRASDGTKHEFEVEQ</sequence>
<feature type="signal peptide" evidence="2">
    <location>
        <begin position="1"/>
        <end position="18"/>
    </location>
</feature>
<proteinExistence type="predicted"/>
<dbReference type="PROSITE" id="PS51257">
    <property type="entry name" value="PROKAR_LIPOPROTEIN"/>
    <property type="match status" value="1"/>
</dbReference>
<keyword evidence="2" id="KW-0732">Signal</keyword>
<accession>A0A165GLK8</accession>
<feature type="compositionally biased region" description="Basic and acidic residues" evidence="1">
    <location>
        <begin position="47"/>
        <end position="59"/>
    </location>
</feature>
<dbReference type="AlphaFoldDB" id="A0A165GLK8"/>
<organism evidence="3 4">
    <name type="scientific">Bhargavaea cecembensis</name>
    <dbReference type="NCBI Taxonomy" id="394098"/>
    <lineage>
        <taxon>Bacteria</taxon>
        <taxon>Bacillati</taxon>
        <taxon>Bacillota</taxon>
        <taxon>Bacilli</taxon>
        <taxon>Bacillales</taxon>
        <taxon>Caryophanaceae</taxon>
        <taxon>Bhargavaea</taxon>
    </lineage>
</organism>
<feature type="region of interest" description="Disordered" evidence="1">
    <location>
        <begin position="22"/>
        <end position="76"/>
    </location>
</feature>
<feature type="chain" id="PRO_5039264681" description="YusW-like protein" evidence="2">
    <location>
        <begin position="19"/>
        <end position="185"/>
    </location>
</feature>
<feature type="compositionally biased region" description="Acidic residues" evidence="1">
    <location>
        <begin position="24"/>
        <end position="46"/>
    </location>
</feature>
<dbReference type="Proteomes" id="UP000076490">
    <property type="component" value="Unassembled WGS sequence"/>
</dbReference>
<evidence type="ECO:0008006" key="5">
    <source>
        <dbReference type="Google" id="ProtNLM"/>
    </source>
</evidence>
<reference evidence="3 4" key="1">
    <citation type="submission" date="2016-01" db="EMBL/GenBank/DDBJ databases">
        <title>Whole genome sequencing of Bhargavaea cecembensis T14.</title>
        <authorList>
            <person name="Hong K.W."/>
        </authorList>
    </citation>
    <scope>NUCLEOTIDE SEQUENCE [LARGE SCALE GENOMIC DNA]</scope>
    <source>
        <strain evidence="3 4">T14</strain>
    </source>
</reference>
<comment type="caution">
    <text evidence="3">The sequence shown here is derived from an EMBL/GenBank/DDBJ whole genome shotgun (WGS) entry which is preliminary data.</text>
</comment>
<evidence type="ECO:0000256" key="1">
    <source>
        <dbReference type="SAM" id="MobiDB-lite"/>
    </source>
</evidence>